<dbReference type="Gene3D" id="3.10.180.10">
    <property type="entry name" value="2,3-Dihydroxybiphenyl 1,2-Dioxygenase, domain 1"/>
    <property type="match status" value="1"/>
</dbReference>
<sequence>MGLPSVFHLHYHVPDVDYAASLLSTHGITPTARFGSVDGESVALAPEEDTPPGFTCRLQTNRGGFVDVTLTPAPRLDFDHFGIVVDDVAGVVERARERGWSVTENERRTFLVTPWGFRVELQAADSDVVAELGPSSDCRFTNVSLAVPVEARDDISRGLGAVLGDVHNLRVVPVRGPKAAVREARVDGDRVEQQQFEMASLVPRETA</sequence>
<protein>
    <recommendedName>
        <fullName evidence="3">VOC domain-containing protein</fullName>
    </recommendedName>
</protein>
<dbReference type="EMBL" id="LOPV01000521">
    <property type="protein sequence ID" value="KTG15868.1"/>
    <property type="molecule type" value="Genomic_DNA"/>
</dbReference>
<dbReference type="OrthoDB" id="167507at2157"/>
<dbReference type="AlphaFoldDB" id="A0A0W1RR55"/>
<evidence type="ECO:0000313" key="1">
    <source>
        <dbReference type="EMBL" id="KTG15868.1"/>
    </source>
</evidence>
<dbReference type="SUPFAM" id="SSF54593">
    <property type="entry name" value="Glyoxalase/Bleomycin resistance protein/Dihydroxybiphenyl dioxygenase"/>
    <property type="match status" value="1"/>
</dbReference>
<organism evidence="1 2">
    <name type="scientific">Haloferax profundi</name>
    <dbReference type="NCBI Taxonomy" id="1544718"/>
    <lineage>
        <taxon>Archaea</taxon>
        <taxon>Methanobacteriati</taxon>
        <taxon>Methanobacteriota</taxon>
        <taxon>Stenosarchaea group</taxon>
        <taxon>Halobacteria</taxon>
        <taxon>Halobacteriales</taxon>
        <taxon>Haloferacaceae</taxon>
        <taxon>Haloferax</taxon>
    </lineage>
</organism>
<evidence type="ECO:0008006" key="3">
    <source>
        <dbReference type="Google" id="ProtNLM"/>
    </source>
</evidence>
<name>A0A0W1RR55_9EURY</name>
<reference evidence="1 2" key="1">
    <citation type="submission" date="2015-12" db="EMBL/GenBank/DDBJ databases">
        <title>Haloferax profundi sp. nov. isolated from the Discovery deep brine-seawater interface in the Red Sea.</title>
        <authorList>
            <person name="Zhang G."/>
            <person name="Stingl U."/>
            <person name="Rashid M."/>
        </authorList>
    </citation>
    <scope>NUCLEOTIDE SEQUENCE [LARGE SCALE GENOMIC DNA]</scope>
    <source>
        <strain evidence="1 2">SB29</strain>
    </source>
</reference>
<accession>A0A0W1RR55</accession>
<evidence type="ECO:0000313" key="2">
    <source>
        <dbReference type="Proteomes" id="UP000053157"/>
    </source>
</evidence>
<comment type="caution">
    <text evidence="1">The sequence shown here is derived from an EMBL/GenBank/DDBJ whole genome shotgun (WGS) entry which is preliminary data.</text>
</comment>
<dbReference type="RefSeq" id="WP_058573269.1">
    <property type="nucleotide sequence ID" value="NZ_LOPV01000521.1"/>
</dbReference>
<dbReference type="CDD" id="cd06587">
    <property type="entry name" value="VOC"/>
    <property type="match status" value="1"/>
</dbReference>
<keyword evidence="2" id="KW-1185">Reference proteome</keyword>
<dbReference type="InterPro" id="IPR029068">
    <property type="entry name" value="Glyas_Bleomycin-R_OHBP_Dase"/>
</dbReference>
<dbReference type="Proteomes" id="UP000053157">
    <property type="component" value="Unassembled WGS sequence"/>
</dbReference>
<gene>
    <name evidence="1" type="ORF">AUR66_02895</name>
</gene>
<proteinExistence type="predicted"/>